<name>A0AAV9CEN6_ACOCL</name>
<proteinExistence type="predicted"/>
<comment type="caution">
    <text evidence="2">The sequence shown here is derived from an EMBL/GenBank/DDBJ whole genome shotgun (WGS) entry which is preliminary data.</text>
</comment>
<evidence type="ECO:0000313" key="3">
    <source>
        <dbReference type="Proteomes" id="UP001180020"/>
    </source>
</evidence>
<gene>
    <name evidence="2" type="ORF">QJS10_CPB19g01290</name>
</gene>
<organism evidence="2 3">
    <name type="scientific">Acorus calamus</name>
    <name type="common">Sweet flag</name>
    <dbReference type="NCBI Taxonomy" id="4465"/>
    <lineage>
        <taxon>Eukaryota</taxon>
        <taxon>Viridiplantae</taxon>
        <taxon>Streptophyta</taxon>
        <taxon>Embryophyta</taxon>
        <taxon>Tracheophyta</taxon>
        <taxon>Spermatophyta</taxon>
        <taxon>Magnoliopsida</taxon>
        <taxon>Liliopsida</taxon>
        <taxon>Acoraceae</taxon>
        <taxon>Acorus</taxon>
    </lineage>
</organism>
<keyword evidence="3" id="KW-1185">Reference proteome</keyword>
<feature type="region of interest" description="Disordered" evidence="1">
    <location>
        <begin position="1"/>
        <end position="111"/>
    </location>
</feature>
<protein>
    <submittedName>
        <fullName evidence="2">Uncharacterized protein</fullName>
    </submittedName>
</protein>
<evidence type="ECO:0000256" key="1">
    <source>
        <dbReference type="SAM" id="MobiDB-lite"/>
    </source>
</evidence>
<feature type="compositionally biased region" description="Basic and acidic residues" evidence="1">
    <location>
        <begin position="1"/>
        <end position="15"/>
    </location>
</feature>
<reference evidence="2" key="1">
    <citation type="journal article" date="2023" name="Nat. Commun.">
        <title>Diploid and tetraploid genomes of Acorus and the evolution of monocots.</title>
        <authorList>
            <person name="Ma L."/>
            <person name="Liu K.W."/>
            <person name="Li Z."/>
            <person name="Hsiao Y.Y."/>
            <person name="Qi Y."/>
            <person name="Fu T."/>
            <person name="Tang G.D."/>
            <person name="Zhang D."/>
            <person name="Sun W.H."/>
            <person name="Liu D.K."/>
            <person name="Li Y."/>
            <person name="Chen G.Z."/>
            <person name="Liu X.D."/>
            <person name="Liao X.Y."/>
            <person name="Jiang Y.T."/>
            <person name="Yu X."/>
            <person name="Hao Y."/>
            <person name="Huang J."/>
            <person name="Zhao X.W."/>
            <person name="Ke S."/>
            <person name="Chen Y.Y."/>
            <person name="Wu W.L."/>
            <person name="Hsu J.L."/>
            <person name="Lin Y.F."/>
            <person name="Huang M.D."/>
            <person name="Li C.Y."/>
            <person name="Huang L."/>
            <person name="Wang Z.W."/>
            <person name="Zhao X."/>
            <person name="Zhong W.Y."/>
            <person name="Peng D.H."/>
            <person name="Ahmad S."/>
            <person name="Lan S."/>
            <person name="Zhang J.S."/>
            <person name="Tsai W.C."/>
            <person name="Van de Peer Y."/>
            <person name="Liu Z.J."/>
        </authorList>
    </citation>
    <scope>NUCLEOTIDE SEQUENCE</scope>
    <source>
        <strain evidence="2">CP</strain>
    </source>
</reference>
<dbReference type="Proteomes" id="UP001180020">
    <property type="component" value="Unassembled WGS sequence"/>
</dbReference>
<dbReference type="AlphaFoldDB" id="A0AAV9CEN6"/>
<evidence type="ECO:0000313" key="2">
    <source>
        <dbReference type="EMBL" id="KAK1287049.1"/>
    </source>
</evidence>
<dbReference type="EMBL" id="JAUJYO010000019">
    <property type="protein sequence ID" value="KAK1287049.1"/>
    <property type="molecule type" value="Genomic_DNA"/>
</dbReference>
<sequence>MSDIRRWFMKQHDKGSGNASSKPETAAAASKAEKDTLPQKPLEKPSHGAQEGSGRRKTSKYFSTPNSEDQSTKQKPKEESTTERTPAKRKAQKVIDESHDVKPPSAKKPHKVRMMTTLSFPKRRNRLLLSVPQRN</sequence>
<feature type="compositionally biased region" description="Polar residues" evidence="1">
    <location>
        <begin position="60"/>
        <end position="69"/>
    </location>
</feature>
<feature type="compositionally biased region" description="Basic and acidic residues" evidence="1">
    <location>
        <begin position="93"/>
        <end position="102"/>
    </location>
</feature>
<feature type="compositionally biased region" description="Basic and acidic residues" evidence="1">
    <location>
        <begin position="31"/>
        <end position="46"/>
    </location>
</feature>
<accession>A0AAV9CEN6</accession>
<reference evidence="2" key="2">
    <citation type="submission" date="2023-06" db="EMBL/GenBank/DDBJ databases">
        <authorList>
            <person name="Ma L."/>
            <person name="Liu K.-W."/>
            <person name="Li Z."/>
            <person name="Hsiao Y.-Y."/>
            <person name="Qi Y."/>
            <person name="Fu T."/>
            <person name="Tang G."/>
            <person name="Zhang D."/>
            <person name="Sun W.-H."/>
            <person name="Liu D.-K."/>
            <person name="Li Y."/>
            <person name="Chen G.-Z."/>
            <person name="Liu X.-D."/>
            <person name="Liao X.-Y."/>
            <person name="Jiang Y.-T."/>
            <person name="Yu X."/>
            <person name="Hao Y."/>
            <person name="Huang J."/>
            <person name="Zhao X.-W."/>
            <person name="Ke S."/>
            <person name="Chen Y.-Y."/>
            <person name="Wu W.-L."/>
            <person name="Hsu J.-L."/>
            <person name="Lin Y.-F."/>
            <person name="Huang M.-D."/>
            <person name="Li C.-Y."/>
            <person name="Huang L."/>
            <person name="Wang Z.-W."/>
            <person name="Zhao X."/>
            <person name="Zhong W.-Y."/>
            <person name="Peng D.-H."/>
            <person name="Ahmad S."/>
            <person name="Lan S."/>
            <person name="Zhang J.-S."/>
            <person name="Tsai W.-C."/>
            <person name="Van De Peer Y."/>
            <person name="Liu Z.-J."/>
        </authorList>
    </citation>
    <scope>NUCLEOTIDE SEQUENCE</scope>
    <source>
        <strain evidence="2">CP</strain>
        <tissue evidence="2">Leaves</tissue>
    </source>
</reference>
<feature type="compositionally biased region" description="Basic and acidic residues" evidence="1">
    <location>
        <begin position="70"/>
        <end position="86"/>
    </location>
</feature>